<sequence>MPSRLLLEIIAIDAIDAHHAVLGGADRLELVSGMEVAGLSPSVDTFRAARDAVDVPIRVMIRLQGGFSAGGRAGLDALVASAEALRRAGADEFVLGWLDDRGHVDLDAVRTVVSHLDGCAWTFHKAIDHASNRDAVYDAIRDLPGLDTVLTSGGPDVALDVLTAEASRERARGGPEILVGGGLRVPHLAPLLAGGVTAFHFGSAARPDGSWSAPISADLVRALRDRL</sequence>
<dbReference type="InterPro" id="IPR036822">
    <property type="entry name" value="CutC-like_dom_sf"/>
</dbReference>
<evidence type="ECO:0000313" key="4">
    <source>
        <dbReference type="Proteomes" id="UP001374803"/>
    </source>
</evidence>
<organism evidence="3 4">
    <name type="scientific">Pendulispora rubella</name>
    <dbReference type="NCBI Taxonomy" id="2741070"/>
    <lineage>
        <taxon>Bacteria</taxon>
        <taxon>Pseudomonadati</taxon>
        <taxon>Myxococcota</taxon>
        <taxon>Myxococcia</taxon>
        <taxon>Myxococcales</taxon>
        <taxon>Sorangiineae</taxon>
        <taxon>Pendulisporaceae</taxon>
        <taxon>Pendulispora</taxon>
    </lineage>
</organism>
<dbReference type="PANTHER" id="PTHR12598:SF0">
    <property type="entry name" value="COPPER HOMEOSTASIS PROTEIN CUTC HOMOLOG"/>
    <property type="match status" value="1"/>
</dbReference>
<gene>
    <name evidence="3" type="ORF">LVJ94_11115</name>
</gene>
<dbReference type="Pfam" id="PF03932">
    <property type="entry name" value="CutC"/>
    <property type="match status" value="1"/>
</dbReference>
<dbReference type="InterPro" id="IPR005627">
    <property type="entry name" value="CutC-like"/>
</dbReference>
<evidence type="ECO:0000313" key="3">
    <source>
        <dbReference type="EMBL" id="WXB07781.1"/>
    </source>
</evidence>
<dbReference type="SUPFAM" id="SSF110395">
    <property type="entry name" value="CutC-like"/>
    <property type="match status" value="1"/>
</dbReference>
<name>A0ABZ2LF18_9BACT</name>
<dbReference type="PANTHER" id="PTHR12598">
    <property type="entry name" value="COPPER HOMEOSTASIS PROTEIN CUTC"/>
    <property type="match status" value="1"/>
</dbReference>
<protein>
    <recommendedName>
        <fullName evidence="2">Copper homeostasis protein cutC homolog</fullName>
    </recommendedName>
</protein>
<evidence type="ECO:0000256" key="1">
    <source>
        <dbReference type="ARBA" id="ARBA00007768"/>
    </source>
</evidence>
<evidence type="ECO:0000256" key="2">
    <source>
        <dbReference type="ARBA" id="ARBA00019014"/>
    </source>
</evidence>
<comment type="similarity">
    <text evidence="1">Belongs to the CutC family.</text>
</comment>
<accession>A0ABZ2LF18</accession>
<keyword evidence="4" id="KW-1185">Reference proteome</keyword>
<dbReference type="RefSeq" id="WP_394837447.1">
    <property type="nucleotide sequence ID" value="NZ_CP089929.1"/>
</dbReference>
<reference evidence="3" key="1">
    <citation type="submission" date="2021-12" db="EMBL/GenBank/DDBJ databases">
        <title>Discovery of the Pendulisporaceae a myxobacterial family with distinct sporulation behavior and unique specialized metabolism.</title>
        <authorList>
            <person name="Garcia R."/>
            <person name="Popoff A."/>
            <person name="Bader C.D."/>
            <person name="Loehr J."/>
            <person name="Walesch S."/>
            <person name="Walt C."/>
            <person name="Boldt J."/>
            <person name="Bunk B."/>
            <person name="Haeckl F.J.F.P.J."/>
            <person name="Gunesch A.P."/>
            <person name="Birkelbach J."/>
            <person name="Nuebel U."/>
            <person name="Pietschmann T."/>
            <person name="Bach T."/>
            <person name="Mueller R."/>
        </authorList>
    </citation>
    <scope>NUCLEOTIDE SEQUENCE</scope>
    <source>
        <strain evidence="3">MSr11367</strain>
    </source>
</reference>
<proteinExistence type="inferred from homology"/>
<dbReference type="Gene3D" id="3.20.20.380">
    <property type="entry name" value="Copper homeostasis (CutC) domain"/>
    <property type="match status" value="1"/>
</dbReference>
<dbReference type="Proteomes" id="UP001374803">
    <property type="component" value="Chromosome"/>
</dbReference>
<dbReference type="EMBL" id="CP089983">
    <property type="protein sequence ID" value="WXB07781.1"/>
    <property type="molecule type" value="Genomic_DNA"/>
</dbReference>